<accession>A0A1J5RSA9</accession>
<dbReference type="Gene3D" id="1.10.10.10">
    <property type="entry name" value="Winged helix-like DNA-binding domain superfamily/Winged helix DNA-binding domain"/>
    <property type="match status" value="1"/>
</dbReference>
<organism evidence="1">
    <name type="scientific">mine drainage metagenome</name>
    <dbReference type="NCBI Taxonomy" id="410659"/>
    <lineage>
        <taxon>unclassified sequences</taxon>
        <taxon>metagenomes</taxon>
        <taxon>ecological metagenomes</taxon>
    </lineage>
</organism>
<dbReference type="Pfam" id="PF25212">
    <property type="entry name" value="HVO_A0114"/>
    <property type="match status" value="1"/>
</dbReference>
<reference evidence="1" key="1">
    <citation type="submission" date="2016-10" db="EMBL/GenBank/DDBJ databases">
        <title>Sequence of Gallionella enrichment culture.</title>
        <authorList>
            <person name="Poehlein A."/>
            <person name="Muehling M."/>
            <person name="Daniel R."/>
        </authorList>
    </citation>
    <scope>NUCLEOTIDE SEQUENCE</scope>
</reference>
<dbReference type="SUPFAM" id="SSF46785">
    <property type="entry name" value="Winged helix' DNA-binding domain"/>
    <property type="match status" value="1"/>
</dbReference>
<name>A0A1J5RSA9_9ZZZZ</name>
<evidence type="ECO:0000313" key="1">
    <source>
        <dbReference type="EMBL" id="OIQ94956.1"/>
    </source>
</evidence>
<protein>
    <submittedName>
        <fullName evidence="1">MarR family protein</fullName>
    </submittedName>
</protein>
<sequence>MTPTKVQTLQELKAEMLAVARGERPVPADAGGVSYESAGAVLRLLTAENRELLAAIDQTHPESVAALAKQLHRAEPNVSRTLSKLEACGLVRLRQGKGKAKIPEVLARRIRVDIDVFNTHDRISLV</sequence>
<dbReference type="AlphaFoldDB" id="A0A1J5RSA9"/>
<proteinExistence type="predicted"/>
<dbReference type="EMBL" id="MLJW01000176">
    <property type="protein sequence ID" value="OIQ94956.1"/>
    <property type="molecule type" value="Genomic_DNA"/>
</dbReference>
<comment type="caution">
    <text evidence="1">The sequence shown here is derived from an EMBL/GenBank/DDBJ whole genome shotgun (WGS) entry which is preliminary data.</text>
</comment>
<dbReference type="InterPro" id="IPR036388">
    <property type="entry name" value="WH-like_DNA-bd_sf"/>
</dbReference>
<gene>
    <name evidence="1" type="ORF">GALL_230590</name>
</gene>
<dbReference type="InterPro" id="IPR036390">
    <property type="entry name" value="WH_DNA-bd_sf"/>
</dbReference>